<dbReference type="EMBL" id="KY659265">
    <property type="protein sequence ID" value="ARS01366.1"/>
    <property type="molecule type" value="mRNA"/>
</dbReference>
<accession>A0A1X9WED5</accession>
<proteinExistence type="evidence at transcript level"/>
<evidence type="ECO:0000256" key="1">
    <source>
        <dbReference type="SAM" id="SignalP"/>
    </source>
</evidence>
<evidence type="ECO:0000313" key="2">
    <source>
        <dbReference type="EMBL" id="ARS01366.1"/>
    </source>
</evidence>
<organism evidence="2">
    <name type="scientific">Deroceras reticulatum</name>
    <name type="common">Gray garden slug</name>
    <dbReference type="NCBI Taxonomy" id="145610"/>
    <lineage>
        <taxon>Eukaryota</taxon>
        <taxon>Metazoa</taxon>
        <taxon>Spiralia</taxon>
        <taxon>Lophotrochozoa</taxon>
        <taxon>Mollusca</taxon>
        <taxon>Gastropoda</taxon>
        <taxon>Heterobranchia</taxon>
        <taxon>Euthyneura</taxon>
        <taxon>Panpulmonata</taxon>
        <taxon>Eupulmonata</taxon>
        <taxon>Stylommatophora</taxon>
        <taxon>Helicina</taxon>
        <taxon>Limacoidea</taxon>
        <taxon>Agriolimacidae</taxon>
        <taxon>Deroceras</taxon>
    </lineage>
</organism>
<name>A0A1X9WED5_DERRE</name>
<feature type="signal peptide" evidence="1">
    <location>
        <begin position="1"/>
        <end position="18"/>
    </location>
</feature>
<reference evidence="2" key="1">
    <citation type="journal article" date="2017" name="Peptides">
        <title>Neuropeptides predicted from the transcriptome analysis of the gray garden slug Deroceras reticulatum.</title>
        <authorList>
            <person name="Ahn S.J."/>
            <person name="Martin R."/>
            <person name="Rao S."/>
            <person name="Choi M.Y."/>
        </authorList>
    </citation>
    <scope>NUCLEOTIDE SEQUENCE</scope>
</reference>
<dbReference type="AlphaFoldDB" id="A0A1X9WED5"/>
<sequence length="90" mass="9934">MKLVSILVAMAAFMLVVAMEPKSRIAERDVKSLLSQQPLLFGRRGLRPGMNSLFFGKKSAVSSSQSTQELRQACMNYLSTLDTVSDMDGF</sequence>
<protein>
    <submittedName>
        <fullName evidence="2">Ffamide 1</fullName>
    </submittedName>
</protein>
<keyword evidence="1" id="KW-0732">Signal</keyword>
<reference evidence="2" key="2">
    <citation type="submission" date="2017-02" db="EMBL/GenBank/DDBJ databases">
        <authorList>
            <person name="Peterson S.W."/>
        </authorList>
    </citation>
    <scope>NUCLEOTIDE SEQUENCE</scope>
</reference>
<feature type="chain" id="PRO_5013095621" evidence="1">
    <location>
        <begin position="19"/>
        <end position="90"/>
    </location>
</feature>